<dbReference type="EMBL" id="KB742554">
    <property type="protein sequence ID" value="EOB07133.1"/>
    <property type="molecule type" value="Genomic_DNA"/>
</dbReference>
<name>R0M383_ANAPL</name>
<sequence length="519" mass="57018">MQLPLTGHKVPEKSLKESKVILTLLVEEKRVCAAEHAKCSKTKLAGEMMALIRKEACLRQYLGCSLPNLELCATIHHGTKAINVIRSGKTLAFCMLPQPQSTPAGGVLENPAGGKCALGPAQICRVLQPTCQASQAQANFALEAMLLCKAGIVLTSTLLALQLTHQTATSDNMQQCSGYNQRQFALKHRFRFITTNPEYFQTFKANENMSEEQSAVCKTEDLGSETDQQSSESSAVTEQHGPPKEPGVDKMLKIHLPPPSTGNPDVSSVLNKPRTALMLGQGAQGSIWILFEDYRKTKPYPVPAHRKSRQWTFQNCCWSADSYEKIVKNNNSSIHRGWLSPAQSEPSPAHALAGKGQPEKLKEFDIPNGRRKIQQGCSDEEQEAFIKAGEECAHCISAYTEGAEGMLQSCDQSAGCRDTEKVHGATIAHCSACFHCNTTSNSHTVWGRRLVVTRSEDRSGMTQHRSLQRRIWPNTCLHPSRSSQPLDFTGAFPRAVSGFQRLFTFINPKDRNGGGGNPE</sequence>
<dbReference type="AlphaFoldDB" id="R0M383"/>
<feature type="compositionally biased region" description="Basic and acidic residues" evidence="1">
    <location>
        <begin position="241"/>
        <end position="251"/>
    </location>
</feature>
<reference evidence="3" key="1">
    <citation type="journal article" date="2013" name="Nat. Genet.">
        <title>The duck genome and transcriptome provide insight into an avian influenza virus reservoir species.</title>
        <authorList>
            <person name="Huang Y."/>
            <person name="Li Y."/>
            <person name="Burt D.W."/>
            <person name="Chen H."/>
            <person name="Zhang Y."/>
            <person name="Qian W."/>
            <person name="Kim H."/>
            <person name="Gan S."/>
            <person name="Zhao Y."/>
            <person name="Li J."/>
            <person name="Yi K."/>
            <person name="Feng H."/>
            <person name="Zhu P."/>
            <person name="Li B."/>
            <person name="Liu Q."/>
            <person name="Fairley S."/>
            <person name="Magor K.E."/>
            <person name="Du Z."/>
            <person name="Hu X."/>
            <person name="Goodman L."/>
            <person name="Tafer H."/>
            <person name="Vignal A."/>
            <person name="Lee T."/>
            <person name="Kim K.W."/>
            <person name="Sheng Z."/>
            <person name="An Y."/>
            <person name="Searle S."/>
            <person name="Herrero J."/>
            <person name="Groenen M.A."/>
            <person name="Crooijmans R.P."/>
            <person name="Faraut T."/>
            <person name="Cai Q."/>
            <person name="Webster R.G."/>
            <person name="Aldridge J.R."/>
            <person name="Warren W.C."/>
            <person name="Bartschat S."/>
            <person name="Kehr S."/>
            <person name="Marz M."/>
            <person name="Stadler P.F."/>
            <person name="Smith J."/>
            <person name="Kraus R.H."/>
            <person name="Zhao Y."/>
            <person name="Ren L."/>
            <person name="Fei J."/>
            <person name="Morisson M."/>
            <person name="Kaiser P."/>
            <person name="Griffin D.K."/>
            <person name="Rao M."/>
            <person name="Pitel F."/>
            <person name="Wang J."/>
            <person name="Li N."/>
        </authorList>
    </citation>
    <scope>NUCLEOTIDE SEQUENCE [LARGE SCALE GENOMIC DNA]</scope>
</reference>
<evidence type="ECO:0000256" key="1">
    <source>
        <dbReference type="SAM" id="MobiDB-lite"/>
    </source>
</evidence>
<feature type="compositionally biased region" description="Polar residues" evidence="1">
    <location>
        <begin position="225"/>
        <end position="237"/>
    </location>
</feature>
<gene>
    <name evidence="2" type="ORF">Anapl_02886</name>
</gene>
<accession>R0M383</accession>
<evidence type="ECO:0000313" key="2">
    <source>
        <dbReference type="EMBL" id="EOB07133.1"/>
    </source>
</evidence>
<evidence type="ECO:0000313" key="3">
    <source>
        <dbReference type="Proteomes" id="UP000296049"/>
    </source>
</evidence>
<organism evidence="2 3">
    <name type="scientific">Anas platyrhynchos</name>
    <name type="common">Mallard</name>
    <name type="synonym">Anas boschas</name>
    <dbReference type="NCBI Taxonomy" id="8839"/>
    <lineage>
        <taxon>Eukaryota</taxon>
        <taxon>Metazoa</taxon>
        <taxon>Chordata</taxon>
        <taxon>Craniata</taxon>
        <taxon>Vertebrata</taxon>
        <taxon>Euteleostomi</taxon>
        <taxon>Archelosauria</taxon>
        <taxon>Archosauria</taxon>
        <taxon>Dinosauria</taxon>
        <taxon>Saurischia</taxon>
        <taxon>Theropoda</taxon>
        <taxon>Coelurosauria</taxon>
        <taxon>Aves</taxon>
        <taxon>Neognathae</taxon>
        <taxon>Galloanserae</taxon>
        <taxon>Anseriformes</taxon>
        <taxon>Anatidae</taxon>
        <taxon>Anatinae</taxon>
        <taxon>Anas</taxon>
    </lineage>
</organism>
<feature type="region of interest" description="Disordered" evidence="1">
    <location>
        <begin position="211"/>
        <end position="251"/>
    </location>
</feature>
<dbReference type="Proteomes" id="UP000296049">
    <property type="component" value="Unassembled WGS sequence"/>
</dbReference>
<keyword evidence="3" id="KW-1185">Reference proteome</keyword>
<protein>
    <submittedName>
        <fullName evidence="2">Uncharacterized protein</fullName>
    </submittedName>
</protein>
<proteinExistence type="predicted"/>